<accession>A0A2T0VEM9</accession>
<sequence>MDFEQQLTAIVSDFARLAKWSADVSSHGLGSQSDEIVLSALKHIEDVGRFVEAMQVHAAAIVEERSDYGGVSDGLAARYGHSRAEHLIEQVTRISQADARGRVRLGKSIRRATSITGEPIPPRNPAVAQAVELGQISGSVAQRIIQGLGQAQKFHVVGADELPGEFDENLSAAEEALVAEAVREPEDLVRVQVSAWASALDPDGAPMRDEDVRARRGLRRGRERNGVTRWEWFTTGETTAMLQEILEESRVAKKPRFLPTDRYNPLEHVGLTLTDPEETAAILSGDTLDGSGDPLEGTDGASIEGVDCEEFGVVTDLKDTRTHEQRDSDVLDGYIRAGIRASANEMGGFKPIVEVTAVATLADLEAGRGVGWIDGLEEPVSIDHIKELACGTGYRLLIQGEAGEVLWMGPKPRLFTEAQKRAVVVRDGPTCSTAGCTKPSRQCNVHHVQFHSEGGPTDVDNAILLCSEHHHMIHKSPFKIEMHNGKPWILAPRWLNPNQSWKPMGHPRRSLPRIRQ</sequence>
<name>A0A2T0VEM9_9MICO</name>
<dbReference type="CDD" id="cd00085">
    <property type="entry name" value="HNHc"/>
    <property type="match status" value="1"/>
</dbReference>
<evidence type="ECO:0000259" key="1">
    <source>
        <dbReference type="SMART" id="SM00507"/>
    </source>
</evidence>
<reference evidence="2 3" key="1">
    <citation type="submission" date="2018-03" db="EMBL/GenBank/DDBJ databases">
        <title>Genomic Encyclopedia of Type Strains, Phase III (KMG-III): the genomes of soil and plant-associated and newly described type strains.</title>
        <authorList>
            <person name="Whitman W."/>
        </authorList>
    </citation>
    <scope>NUCLEOTIDE SEQUENCE [LARGE SCALE GENOMIC DNA]</scope>
    <source>
        <strain evidence="2 3">CGMCC 1.12484</strain>
    </source>
</reference>
<dbReference type="RefSeq" id="WP_106212154.1">
    <property type="nucleotide sequence ID" value="NZ_PVTL01000004.1"/>
</dbReference>
<dbReference type="InterPro" id="IPR003615">
    <property type="entry name" value="HNH_nuc"/>
</dbReference>
<dbReference type="InterPro" id="IPR003870">
    <property type="entry name" value="DUF222"/>
</dbReference>
<evidence type="ECO:0000313" key="2">
    <source>
        <dbReference type="EMBL" id="PRY68590.1"/>
    </source>
</evidence>
<dbReference type="Proteomes" id="UP000237983">
    <property type="component" value="Unassembled WGS sequence"/>
</dbReference>
<dbReference type="Gene3D" id="1.10.30.50">
    <property type="match status" value="1"/>
</dbReference>
<dbReference type="OrthoDB" id="5177627at2"/>
<feature type="domain" description="HNH nuclease" evidence="1">
    <location>
        <begin position="418"/>
        <end position="471"/>
    </location>
</feature>
<organism evidence="2 3">
    <name type="scientific">Glaciihabitans tibetensis</name>
    <dbReference type="NCBI Taxonomy" id="1266600"/>
    <lineage>
        <taxon>Bacteria</taxon>
        <taxon>Bacillati</taxon>
        <taxon>Actinomycetota</taxon>
        <taxon>Actinomycetes</taxon>
        <taxon>Micrococcales</taxon>
        <taxon>Microbacteriaceae</taxon>
        <taxon>Glaciihabitans</taxon>
    </lineage>
</organism>
<comment type="caution">
    <text evidence="2">The sequence shown here is derived from an EMBL/GenBank/DDBJ whole genome shotgun (WGS) entry which is preliminary data.</text>
</comment>
<dbReference type="Pfam" id="PF02720">
    <property type="entry name" value="DUF222"/>
    <property type="match status" value="1"/>
</dbReference>
<dbReference type="SMART" id="SM00507">
    <property type="entry name" value="HNHc"/>
    <property type="match status" value="1"/>
</dbReference>
<dbReference type="AlphaFoldDB" id="A0A2T0VEM9"/>
<gene>
    <name evidence="2" type="ORF">B0I08_104293</name>
</gene>
<keyword evidence="3" id="KW-1185">Reference proteome</keyword>
<protein>
    <submittedName>
        <fullName evidence="2">Uncharacterized protein DUF222</fullName>
    </submittedName>
</protein>
<proteinExistence type="predicted"/>
<evidence type="ECO:0000313" key="3">
    <source>
        <dbReference type="Proteomes" id="UP000237983"/>
    </source>
</evidence>
<dbReference type="EMBL" id="PVTL01000004">
    <property type="protein sequence ID" value="PRY68590.1"/>
    <property type="molecule type" value="Genomic_DNA"/>
</dbReference>